<comment type="caution">
    <text evidence="2">The sequence shown here is derived from an EMBL/GenBank/DDBJ whole genome shotgun (WGS) entry which is preliminary data.</text>
</comment>
<accession>A0ABS7AGU7</accession>
<reference evidence="2 3" key="1">
    <citation type="submission" date="2021-07" db="EMBL/GenBank/DDBJ databases">
        <authorList>
            <person name="So Y."/>
        </authorList>
    </citation>
    <scope>NUCLEOTIDE SEQUENCE [LARGE SCALE GENOMIC DNA]</scope>
    <source>
        <strain evidence="2 3">HJA6</strain>
    </source>
</reference>
<proteinExistence type="predicted"/>
<keyword evidence="3" id="KW-1185">Reference proteome</keyword>
<evidence type="ECO:0000259" key="1">
    <source>
        <dbReference type="Pfam" id="PF03466"/>
    </source>
</evidence>
<dbReference type="SUPFAM" id="SSF53850">
    <property type="entry name" value="Periplasmic binding protein-like II"/>
    <property type="match status" value="1"/>
</dbReference>
<dbReference type="Proteomes" id="UP001196565">
    <property type="component" value="Unassembled WGS sequence"/>
</dbReference>
<dbReference type="Gene3D" id="3.40.190.10">
    <property type="entry name" value="Periplasmic binding protein-like II"/>
    <property type="match status" value="2"/>
</dbReference>
<organism evidence="2 3">
    <name type="scientific">Roseomonas alba</name>
    <dbReference type="NCBI Taxonomy" id="2846776"/>
    <lineage>
        <taxon>Bacteria</taxon>
        <taxon>Pseudomonadati</taxon>
        <taxon>Pseudomonadota</taxon>
        <taxon>Alphaproteobacteria</taxon>
        <taxon>Acetobacterales</taxon>
        <taxon>Roseomonadaceae</taxon>
        <taxon>Roseomonas</taxon>
    </lineage>
</organism>
<evidence type="ECO:0000313" key="2">
    <source>
        <dbReference type="EMBL" id="MBW6401280.1"/>
    </source>
</evidence>
<name>A0ABS7AGU7_9PROT</name>
<protein>
    <recommendedName>
        <fullName evidence="1">LysR substrate-binding domain-containing protein</fullName>
    </recommendedName>
</protein>
<dbReference type="EMBL" id="JAHYBZ010000011">
    <property type="protein sequence ID" value="MBW6401280.1"/>
    <property type="molecule type" value="Genomic_DNA"/>
</dbReference>
<feature type="domain" description="LysR substrate-binding" evidence="1">
    <location>
        <begin position="4"/>
        <end position="71"/>
    </location>
</feature>
<gene>
    <name evidence="2" type="ORF">KPL78_25710</name>
</gene>
<sequence>MTLDAGIELDSLNHIRTLVAAGHGFAALSHSAVLDDLATGRLAAAPLGRPVIRRPIYLVRSPPRAVTRSSARVENLLVAMLQGMALNGTRQAEWIIER</sequence>
<evidence type="ECO:0000313" key="3">
    <source>
        <dbReference type="Proteomes" id="UP001196565"/>
    </source>
</evidence>
<dbReference type="Pfam" id="PF03466">
    <property type="entry name" value="LysR_substrate"/>
    <property type="match status" value="1"/>
</dbReference>
<dbReference type="RefSeq" id="WP_219765863.1">
    <property type="nucleotide sequence ID" value="NZ_JAHYBZ010000011.1"/>
</dbReference>
<dbReference type="InterPro" id="IPR005119">
    <property type="entry name" value="LysR_subst-bd"/>
</dbReference>